<gene>
    <name evidence="3" type="ORF">FYJ59_12105</name>
</gene>
<comment type="caution">
    <text evidence="3">The sequence shown here is derived from an EMBL/GenBank/DDBJ whole genome shotgun (WGS) entry which is preliminary data.</text>
</comment>
<proteinExistence type="predicted"/>
<dbReference type="InterPro" id="IPR013486">
    <property type="entry name" value="SpoIID/LytB"/>
</dbReference>
<dbReference type="PANTHER" id="PTHR30032">
    <property type="entry name" value="N-ACETYLMURAMOYL-L-ALANINE AMIDASE-RELATED"/>
    <property type="match status" value="1"/>
</dbReference>
<name>A0A6L5YMT9_9FIRM</name>
<evidence type="ECO:0000259" key="2">
    <source>
        <dbReference type="Pfam" id="PF08486"/>
    </source>
</evidence>
<keyword evidence="4" id="KW-1185">Reference proteome</keyword>
<accession>A0A6L5YMT9</accession>
<dbReference type="RefSeq" id="WP_154497729.1">
    <property type="nucleotide sequence ID" value="NZ_VUMU01000017.1"/>
</dbReference>
<dbReference type="Pfam" id="PF08486">
    <property type="entry name" value="SpoIID"/>
    <property type="match status" value="1"/>
</dbReference>
<feature type="domain" description="Sporulation stage II protein D amidase enhancer LytB N-terminal" evidence="2">
    <location>
        <begin position="308"/>
        <end position="396"/>
    </location>
</feature>
<feature type="region of interest" description="Disordered" evidence="1">
    <location>
        <begin position="438"/>
        <end position="458"/>
    </location>
</feature>
<evidence type="ECO:0000313" key="4">
    <source>
        <dbReference type="Proteomes" id="UP000476055"/>
    </source>
</evidence>
<dbReference type="InterPro" id="IPR013693">
    <property type="entry name" value="SpoIID/LytB_N"/>
</dbReference>
<organism evidence="3 4">
    <name type="scientific">Waltera intestinalis</name>
    <dbReference type="NCBI Taxonomy" id="2606635"/>
    <lineage>
        <taxon>Bacteria</taxon>
        <taxon>Bacillati</taxon>
        <taxon>Bacillota</taxon>
        <taxon>Clostridia</taxon>
        <taxon>Lachnospirales</taxon>
        <taxon>Lachnospiraceae</taxon>
        <taxon>Waltera</taxon>
    </lineage>
</organism>
<dbReference type="EMBL" id="VUMU01000017">
    <property type="protein sequence ID" value="MST58972.1"/>
    <property type="molecule type" value="Genomic_DNA"/>
</dbReference>
<dbReference type="Proteomes" id="UP000476055">
    <property type="component" value="Unassembled WGS sequence"/>
</dbReference>
<dbReference type="AlphaFoldDB" id="A0A6L5YMT9"/>
<evidence type="ECO:0000313" key="3">
    <source>
        <dbReference type="EMBL" id="MST58972.1"/>
    </source>
</evidence>
<protein>
    <submittedName>
        <fullName evidence="3">SpoIID/LytB domain-containing protein</fullName>
    </submittedName>
</protein>
<dbReference type="GO" id="GO:0030288">
    <property type="term" value="C:outer membrane-bounded periplasmic space"/>
    <property type="evidence" value="ECO:0007669"/>
    <property type="project" value="TreeGrafter"/>
</dbReference>
<sequence>MKKNLKKNRLLENYYKLPKGQRIQLKKYLCILAVAFLLFLFFLNLLHSCGWEGTDTPEMSETSPQHIPVVQKLKNVWITDAEADRITIFCDGEKETFFLEAETEGSDSVPAPEQMREQLADVELTDELVSAVVLKTDKFTGRVLSADENGIEIEDRGRIPLAEDYKGYRLYRELTMCTFADLTFGYANADFIQENGEICGILLAREANMEDIRVLIKTSDYVDILHTEVILTANSDFLLQYGSGENIQEELFPKGDKITIDMDSDYFVGERISIVPAVLTGRIQLLSVNRSQGIPSYRGHIELLRTAEGIAVVNELPLEEYLFSVVPSEMPASYPLEALKAQAICARTYAYGHMLRAGYPRYGAHVDDSTSYQVYNNITEADSTTTAVKETYGQMILTDEGTVANTYYYSTSCGVGTTASIWKTAEAQMLDYLKSSRLSPSPENPVQTDEGAVAAGSTEITAETSAEELSEEETFRDFITQTHAEDYEAQEGWYRWTYTVKEIDVDRILETLKNRYEANGKLILTLKDGDYSSQSIKNFSKVTDITIVKRGPGGVADELVIATDKGTYKIISEYNIRAVLCDGVTRVVRQDGSEVSMPSLLPSAFFVIEPSHDKKNMIGYNIIGGGFGHGVGMSQNGAKNMALQGLGAEQILNFFYEGCEICSGQ</sequence>
<evidence type="ECO:0000256" key="1">
    <source>
        <dbReference type="SAM" id="MobiDB-lite"/>
    </source>
</evidence>
<dbReference type="GO" id="GO:0030435">
    <property type="term" value="P:sporulation resulting in formation of a cellular spore"/>
    <property type="evidence" value="ECO:0007669"/>
    <property type="project" value="InterPro"/>
</dbReference>
<dbReference type="NCBIfam" id="TIGR02669">
    <property type="entry name" value="SpoIID_LytB"/>
    <property type="match status" value="1"/>
</dbReference>
<reference evidence="3 4" key="1">
    <citation type="submission" date="2019-08" db="EMBL/GenBank/DDBJ databases">
        <title>In-depth cultivation of the pig gut microbiome towards novel bacterial diversity and tailored functional studies.</title>
        <authorList>
            <person name="Wylensek D."/>
            <person name="Hitch T.C.A."/>
            <person name="Clavel T."/>
        </authorList>
    </citation>
    <scope>NUCLEOTIDE SEQUENCE [LARGE SCALE GENOMIC DNA]</scope>
    <source>
        <strain evidence="3 4">WCA3-601-WT-6H</strain>
    </source>
</reference>
<dbReference type="InterPro" id="IPR051922">
    <property type="entry name" value="Bact_Sporulation_Assoc"/>
</dbReference>
<feature type="compositionally biased region" description="Polar residues" evidence="1">
    <location>
        <begin position="438"/>
        <end position="447"/>
    </location>
</feature>
<dbReference type="PANTHER" id="PTHR30032:SF4">
    <property type="entry name" value="AMIDASE ENHANCER"/>
    <property type="match status" value="1"/>
</dbReference>